<sequence>MALWLCQQVAGGEKVWGHPTQQGTVLYLCLEDSYHRLQDRLLDITEDPSENLYLATHAGTLADGLAGQIETFVREHGRVSLVVIDTLQKVRETCTDNTYSRDYADLARLKELADRCRTTVLLVHHLRKQYDSDPLNRVSGTAGVSGAADGTFILQREDRSSNYGTLFCTGRDIESKELKLQFDPMSHIWECREDEETARSVDEEVIGIVIDWLHDEKRFEGTASELLEILHDALPCELRPNILSRWLNKHRGMLKANGVSYTLGRTRDSRTIRLSCDGNDANDDISWSGAASKIPSPSSQPSRAAALPGISRQRPGTERCPPLP</sequence>
<dbReference type="Proteomes" id="UP000431913">
    <property type="component" value="Unassembled WGS sequence"/>
</dbReference>
<comment type="caution">
    <text evidence="2">The sequence shown here is derived from an EMBL/GenBank/DDBJ whole genome shotgun (WGS) entry which is preliminary data.</text>
</comment>
<proteinExistence type="predicted"/>
<evidence type="ECO:0000313" key="2">
    <source>
        <dbReference type="EMBL" id="MST92361.1"/>
    </source>
</evidence>
<accession>A0A6I2UAC6</accession>
<dbReference type="EMBL" id="VUNJ01000010">
    <property type="protein sequence ID" value="MST92361.1"/>
    <property type="molecule type" value="Genomic_DNA"/>
</dbReference>
<gene>
    <name evidence="2" type="ORF">FYJ76_10510</name>
</gene>
<name>A0A6I2UAC6_9FIRM</name>
<evidence type="ECO:0000313" key="3">
    <source>
        <dbReference type="Proteomes" id="UP000431913"/>
    </source>
</evidence>
<dbReference type="Pfam" id="PF13481">
    <property type="entry name" value="AAA_25"/>
    <property type="match status" value="1"/>
</dbReference>
<reference evidence="2 3" key="1">
    <citation type="submission" date="2019-08" db="EMBL/GenBank/DDBJ databases">
        <title>In-depth cultivation of the pig gut microbiome towards novel bacterial diversity and tailored functional studies.</title>
        <authorList>
            <person name="Wylensek D."/>
            <person name="Hitch T.C.A."/>
            <person name="Clavel T."/>
        </authorList>
    </citation>
    <scope>NUCLEOTIDE SEQUENCE [LARGE SCALE GENOMIC DNA]</scope>
    <source>
        <strain evidence="2 3">WCA3-601-WT-6J</strain>
    </source>
</reference>
<dbReference type="SUPFAM" id="SSF52540">
    <property type="entry name" value="P-loop containing nucleoside triphosphate hydrolases"/>
    <property type="match status" value="1"/>
</dbReference>
<evidence type="ECO:0000256" key="1">
    <source>
        <dbReference type="SAM" id="MobiDB-lite"/>
    </source>
</evidence>
<protein>
    <submittedName>
        <fullName evidence="2">AAA family ATPase</fullName>
    </submittedName>
</protein>
<feature type="compositionally biased region" description="Low complexity" evidence="1">
    <location>
        <begin position="295"/>
        <end position="308"/>
    </location>
</feature>
<feature type="region of interest" description="Disordered" evidence="1">
    <location>
        <begin position="285"/>
        <end position="324"/>
    </location>
</feature>
<organism evidence="2 3">
    <name type="scientific">Ruthenibacterium lactatiformans</name>
    <dbReference type="NCBI Taxonomy" id="1550024"/>
    <lineage>
        <taxon>Bacteria</taxon>
        <taxon>Bacillati</taxon>
        <taxon>Bacillota</taxon>
        <taxon>Clostridia</taxon>
        <taxon>Eubacteriales</taxon>
        <taxon>Oscillospiraceae</taxon>
        <taxon>Ruthenibacterium</taxon>
    </lineage>
</organism>
<dbReference type="InterPro" id="IPR027417">
    <property type="entry name" value="P-loop_NTPase"/>
</dbReference>
<dbReference type="Gene3D" id="3.40.50.300">
    <property type="entry name" value="P-loop containing nucleotide triphosphate hydrolases"/>
    <property type="match status" value="1"/>
</dbReference>
<dbReference type="AlphaFoldDB" id="A0A6I2UAC6"/>